<dbReference type="EMBL" id="LXND01000060">
    <property type="protein sequence ID" value="OAD63720.1"/>
    <property type="molecule type" value="Genomic_DNA"/>
</dbReference>
<comment type="caution">
    <text evidence="1">The sequence shown here is derived from an EMBL/GenBank/DDBJ whole genome shotgun (WGS) entry which is preliminary data.</text>
</comment>
<dbReference type="Gene3D" id="1.10.10.10">
    <property type="entry name" value="Winged helix-like DNA-binding domain superfamily/Winged helix DNA-binding domain"/>
    <property type="match status" value="1"/>
</dbReference>
<dbReference type="EMBL" id="WERX01000003">
    <property type="protein sequence ID" value="MDV7693601.1"/>
    <property type="molecule type" value="Genomic_DNA"/>
</dbReference>
<dbReference type="AlphaFoldDB" id="A0AAP5TAS2"/>
<evidence type="ECO:0000313" key="3">
    <source>
        <dbReference type="Proteomes" id="UP000077280"/>
    </source>
</evidence>
<dbReference type="RefSeq" id="WP_068807174.1">
    <property type="nucleotide sequence ID" value="NZ_LXND01000060.1"/>
</dbReference>
<accession>A0AAP5TAS2</accession>
<reference evidence="2 3" key="1">
    <citation type="submission" date="2016-05" db="EMBL/GenBank/DDBJ databases">
        <title>Draft genome sequence of Pediococcus parvulus 2.6, a probiotic beta-glucan producer strain.</title>
        <authorList>
            <person name="Mohedano M.L."/>
            <person name="Perez-Ramos A."/>
            <person name="Duenas M.T."/>
            <person name="Lamontanara A."/>
            <person name="Orru L."/>
            <person name="Spano G."/>
            <person name="Capozzi V."/>
            <person name="Lopez P."/>
        </authorList>
    </citation>
    <scope>NUCLEOTIDE SEQUENCE [LARGE SCALE GENOMIC DNA]</scope>
    <source>
        <strain evidence="2 3">2.6</strain>
    </source>
</reference>
<evidence type="ECO:0000313" key="4">
    <source>
        <dbReference type="Proteomes" id="UP001275867"/>
    </source>
</evidence>
<name>A0AAP5TAS2_9LACO</name>
<sequence length="89" mass="10029">MELQVTLPPEYNEHLKQEVMSTITEAVNEARQQTGIDSPWLSSKQATAKWLGVSVETLNALILQGMPIHQQTGKNFFSKAEITQYLLNN</sequence>
<proteinExistence type="predicted"/>
<gene>
    <name evidence="2" type="ORF">A7K95_08470</name>
    <name evidence="1" type="ORF">GA842_01645</name>
</gene>
<dbReference type="InterPro" id="IPR036388">
    <property type="entry name" value="WH-like_DNA-bd_sf"/>
</dbReference>
<dbReference type="Proteomes" id="UP000077280">
    <property type="component" value="Unassembled WGS sequence"/>
</dbReference>
<organism evidence="1 4">
    <name type="scientific">Pediococcus parvulus</name>
    <dbReference type="NCBI Taxonomy" id="54062"/>
    <lineage>
        <taxon>Bacteria</taxon>
        <taxon>Bacillati</taxon>
        <taxon>Bacillota</taxon>
        <taxon>Bacilli</taxon>
        <taxon>Lactobacillales</taxon>
        <taxon>Lactobacillaceae</taxon>
        <taxon>Pediococcus</taxon>
    </lineage>
</organism>
<evidence type="ECO:0008006" key="5">
    <source>
        <dbReference type="Google" id="ProtNLM"/>
    </source>
</evidence>
<reference evidence="1" key="2">
    <citation type="submission" date="2019-10" db="EMBL/GenBank/DDBJ databases">
        <title>Malate fermentation in French cider.</title>
        <authorList>
            <person name="Cousin F.J."/>
            <person name="Medina Fernandez S."/>
            <person name="Misery B."/>
            <person name="Laplace J.-M."/>
            <person name="Cretenet M."/>
        </authorList>
    </citation>
    <scope>NUCLEOTIDE SEQUENCE</scope>
    <source>
        <strain evidence="1">UCMA15901</strain>
    </source>
</reference>
<protein>
    <recommendedName>
        <fullName evidence="5">Helix-turn-helix domain-containing protein</fullName>
    </recommendedName>
</protein>
<dbReference type="Proteomes" id="UP001275867">
    <property type="component" value="Unassembled WGS sequence"/>
</dbReference>
<evidence type="ECO:0000313" key="1">
    <source>
        <dbReference type="EMBL" id="MDV7693601.1"/>
    </source>
</evidence>
<keyword evidence="3" id="KW-1185">Reference proteome</keyword>
<evidence type="ECO:0000313" key="2">
    <source>
        <dbReference type="EMBL" id="OAD63720.1"/>
    </source>
</evidence>